<evidence type="ECO:0000313" key="4">
    <source>
        <dbReference type="EMBL" id="PIO97849.1"/>
    </source>
</evidence>
<feature type="transmembrane region" description="Helical" evidence="2">
    <location>
        <begin position="440"/>
        <end position="461"/>
    </location>
</feature>
<feature type="domain" description="Heparan-alpha-glucosaminide N-acetyltransferase catalytic" evidence="3">
    <location>
        <begin position="228"/>
        <end position="448"/>
    </location>
</feature>
<comment type="caution">
    <text evidence="4">The sequence shown here is derived from an EMBL/GenBank/DDBJ whole genome shotgun (WGS) entry which is preliminary data.</text>
</comment>
<protein>
    <recommendedName>
        <fullName evidence="3">Heparan-alpha-glucosaminide N-acetyltransferase catalytic domain-containing protein</fullName>
    </recommendedName>
</protein>
<dbReference type="InterPro" id="IPR012429">
    <property type="entry name" value="HGSNAT_cat"/>
</dbReference>
<evidence type="ECO:0000256" key="2">
    <source>
        <dbReference type="SAM" id="Phobius"/>
    </source>
</evidence>
<dbReference type="EMBL" id="NQVN01000014">
    <property type="protein sequence ID" value="PIO97849.1"/>
    <property type="molecule type" value="Genomic_DNA"/>
</dbReference>
<keyword evidence="2" id="KW-1133">Transmembrane helix</keyword>
<organism evidence="4 5">
    <name type="scientific">Pleomorphomonas carboxyditropha</name>
    <dbReference type="NCBI Taxonomy" id="2023338"/>
    <lineage>
        <taxon>Bacteria</taxon>
        <taxon>Pseudomonadati</taxon>
        <taxon>Pseudomonadota</taxon>
        <taxon>Alphaproteobacteria</taxon>
        <taxon>Hyphomicrobiales</taxon>
        <taxon>Pleomorphomonadaceae</taxon>
        <taxon>Pleomorphomonas</taxon>
    </lineage>
</organism>
<dbReference type="Pfam" id="PF07786">
    <property type="entry name" value="HGSNAT_cat"/>
    <property type="match status" value="1"/>
</dbReference>
<feature type="transmembrane region" description="Helical" evidence="2">
    <location>
        <begin position="351"/>
        <end position="367"/>
    </location>
</feature>
<reference evidence="4 5" key="1">
    <citation type="submission" date="2017-08" db="EMBL/GenBank/DDBJ databases">
        <title>Pleomorphomonas carboxidotrophicus sp. nov., a new mesophilic hydrogenogenic carboxidotroph.</title>
        <authorList>
            <person name="Esquivel-Elizondo S."/>
            <person name="Krajmalnik-Brown R."/>
            <person name="Maldonado J."/>
        </authorList>
    </citation>
    <scope>NUCLEOTIDE SEQUENCE [LARGE SCALE GENOMIC DNA]</scope>
    <source>
        <strain evidence="4 5">SVCO-16</strain>
    </source>
</reference>
<dbReference type="AlphaFoldDB" id="A0A2G9WT15"/>
<feature type="transmembrane region" description="Helical" evidence="2">
    <location>
        <begin position="302"/>
        <end position="320"/>
    </location>
</feature>
<feature type="transmembrane region" description="Helical" evidence="2">
    <location>
        <begin position="326"/>
        <end position="346"/>
    </location>
</feature>
<feature type="transmembrane region" description="Helical" evidence="2">
    <location>
        <begin position="395"/>
        <end position="413"/>
    </location>
</feature>
<evidence type="ECO:0000313" key="5">
    <source>
        <dbReference type="Proteomes" id="UP000231070"/>
    </source>
</evidence>
<sequence>MARAERHQLHRLGERPGGKAGADAGVIGIIKGNDHPSLAPARRREEPPEIGFVRPCDQACRRRLAARLADPEVRREGVKLGLRMPDRRSGGGEGPHRTAIEDKAGRPGRRSHFADQRVDRRLAPAIPAVDRLVDKQQAVGGAGEQAFETELSGRHPYLTEDDHQRIARQPETMGETIRRHLGQGSCHFRKAAGCHGRATAAHPLAMVERRDMADSLPQREYAEGRPQRLPLIDAVRGLLLLAMASYHFSWDLANVRLVSWGVAVDPAWRAYAAAIAGGFLLMSGLSFRLAERGGFDPLRYGVRLVRLALAAAAVSIGTYLVFPDAWVFFGILHMMLLASLLAPLLVRLPDVLLVLLAAAALTLPHVWRSPAFDGIGWGFLGLAETPPVSNDLVPLFPWIAPYIVGLVAGGPLARRETGWGGARPLPRGSRWLAWLGRHSLAFYLLHQPILYGLAVGLAALIPVDPAVQRASFVADCRAEYERHGATPEMSDRFCGCVATSVDDTGIWASRDSDPAFEPLLATAVQACQVPPAGDLSDPAPDSDD</sequence>
<name>A0A2G9WT15_9HYPH</name>
<dbReference type="Proteomes" id="UP000231070">
    <property type="component" value="Unassembled WGS sequence"/>
</dbReference>
<keyword evidence="5" id="KW-1185">Reference proteome</keyword>
<evidence type="ECO:0000259" key="3">
    <source>
        <dbReference type="Pfam" id="PF07786"/>
    </source>
</evidence>
<feature type="compositionally biased region" description="Basic and acidic residues" evidence="1">
    <location>
        <begin position="1"/>
        <end position="17"/>
    </location>
</feature>
<evidence type="ECO:0000256" key="1">
    <source>
        <dbReference type="SAM" id="MobiDB-lite"/>
    </source>
</evidence>
<dbReference type="OrthoDB" id="9807591at2"/>
<feature type="region of interest" description="Disordered" evidence="1">
    <location>
        <begin position="1"/>
        <end position="21"/>
    </location>
</feature>
<accession>A0A2G9WT15</accession>
<keyword evidence="2" id="KW-0472">Membrane</keyword>
<feature type="compositionally biased region" description="Basic and acidic residues" evidence="1">
    <location>
        <begin position="83"/>
        <end position="105"/>
    </location>
</feature>
<feature type="transmembrane region" description="Helical" evidence="2">
    <location>
        <begin position="268"/>
        <end position="290"/>
    </location>
</feature>
<gene>
    <name evidence="4" type="ORF">CJ014_18315</name>
</gene>
<feature type="region of interest" description="Disordered" evidence="1">
    <location>
        <begin position="83"/>
        <end position="111"/>
    </location>
</feature>
<proteinExistence type="predicted"/>
<keyword evidence="2" id="KW-0812">Transmembrane</keyword>